<evidence type="ECO:0000313" key="4">
    <source>
        <dbReference type="Proteomes" id="UP000588647"/>
    </source>
</evidence>
<feature type="compositionally biased region" description="Acidic residues" evidence="1">
    <location>
        <begin position="82"/>
        <end position="97"/>
    </location>
</feature>
<name>A0A7W6HG29_9HYPH</name>
<organism evidence="3 4">
    <name type="scientific">Aurantimonas endophytica</name>
    <dbReference type="NCBI Taxonomy" id="1522175"/>
    <lineage>
        <taxon>Bacteria</taxon>
        <taxon>Pseudomonadati</taxon>
        <taxon>Pseudomonadota</taxon>
        <taxon>Alphaproteobacteria</taxon>
        <taxon>Hyphomicrobiales</taxon>
        <taxon>Aurantimonadaceae</taxon>
        <taxon>Aurantimonas</taxon>
    </lineage>
</organism>
<feature type="region of interest" description="Disordered" evidence="1">
    <location>
        <begin position="28"/>
        <end position="115"/>
    </location>
</feature>
<dbReference type="AlphaFoldDB" id="A0A7W6HG29"/>
<reference evidence="3 4" key="1">
    <citation type="submission" date="2020-08" db="EMBL/GenBank/DDBJ databases">
        <title>Genomic Encyclopedia of Type Strains, Phase IV (KMG-IV): sequencing the most valuable type-strain genomes for metagenomic binning, comparative biology and taxonomic classification.</title>
        <authorList>
            <person name="Goeker M."/>
        </authorList>
    </citation>
    <scope>NUCLEOTIDE SEQUENCE [LARGE SCALE GENOMIC DNA]</scope>
    <source>
        <strain evidence="3 4">DSM 103570</strain>
    </source>
</reference>
<proteinExistence type="predicted"/>
<keyword evidence="2" id="KW-0732">Signal</keyword>
<comment type="caution">
    <text evidence="3">The sequence shown here is derived from an EMBL/GenBank/DDBJ whole genome shotgun (WGS) entry which is preliminary data.</text>
</comment>
<gene>
    <name evidence="3" type="ORF">GGR03_003391</name>
</gene>
<accession>A0A7W6HG29</accession>
<protein>
    <submittedName>
        <fullName evidence="3">Uncharacterized protein</fullName>
    </submittedName>
</protein>
<feature type="signal peptide" evidence="2">
    <location>
        <begin position="1"/>
        <end position="18"/>
    </location>
</feature>
<sequence>MRRTNFVLTIALVLPVFAAATPVAAFSRIDPGEGRSDSREGIIAVPLPPLPGAAPATTPSQLPSSPVHEGTDAGEVPLSPADEADDAAAPAEGDDAQPDQRPATSDETAPTPFRDGAAAAEPLAADIAYGEESLPRPVRDLRSRLIEIARSGEIERLRPYIETGEDGTVLSFGPTIDDPIEFLKASSGDGDGVETLAIMLEILEAGHARVEPNAPNEIFVWPYFTQVHLEDLTAPQKVELFELVTAGDYQGMLDFGGYNFYRLGITPDGRLAFFVSGD</sequence>
<dbReference type="Proteomes" id="UP000588647">
    <property type="component" value="Unassembled WGS sequence"/>
</dbReference>
<evidence type="ECO:0000313" key="3">
    <source>
        <dbReference type="EMBL" id="MBB4004303.1"/>
    </source>
</evidence>
<evidence type="ECO:0000256" key="1">
    <source>
        <dbReference type="SAM" id="MobiDB-lite"/>
    </source>
</evidence>
<dbReference type="EMBL" id="JACIEM010000004">
    <property type="protein sequence ID" value="MBB4004303.1"/>
    <property type="molecule type" value="Genomic_DNA"/>
</dbReference>
<evidence type="ECO:0000256" key="2">
    <source>
        <dbReference type="SAM" id="SignalP"/>
    </source>
</evidence>
<feature type="chain" id="PRO_5030845849" evidence="2">
    <location>
        <begin position="19"/>
        <end position="278"/>
    </location>
</feature>
<feature type="compositionally biased region" description="Basic and acidic residues" evidence="1">
    <location>
        <begin position="30"/>
        <end position="40"/>
    </location>
</feature>
<keyword evidence="4" id="KW-1185">Reference proteome</keyword>
<dbReference type="RefSeq" id="WP_183209883.1">
    <property type="nucleotide sequence ID" value="NZ_JAAAMM010000004.1"/>
</dbReference>